<dbReference type="EMBL" id="JH817891">
    <property type="protein sequence ID" value="EKC20694.1"/>
    <property type="molecule type" value="Genomic_DNA"/>
</dbReference>
<evidence type="ECO:0000313" key="1">
    <source>
        <dbReference type="EMBL" id="EKC20694.1"/>
    </source>
</evidence>
<protein>
    <submittedName>
        <fullName evidence="1">Uncharacterized protein</fullName>
    </submittedName>
</protein>
<dbReference type="HOGENOM" id="CLU_1898254_0_0_1"/>
<gene>
    <name evidence="1" type="ORF">CGI_10005603</name>
</gene>
<sequence length="134" mass="16038">MKTEFNNLKNEIWSIMNETFGVIRLHYYMVKGSATIEEYDLRYHHGSPWVDALVNVGIYVRYKQSIGTHYINNMLSESHMGPTIKQSSMLTCKCMVTFFDIMKNLRMYNLVYKRMVKLYVERKTWHPGFYDRSL</sequence>
<organism evidence="1">
    <name type="scientific">Magallana gigas</name>
    <name type="common">Pacific oyster</name>
    <name type="synonym">Crassostrea gigas</name>
    <dbReference type="NCBI Taxonomy" id="29159"/>
    <lineage>
        <taxon>Eukaryota</taxon>
        <taxon>Metazoa</taxon>
        <taxon>Spiralia</taxon>
        <taxon>Lophotrochozoa</taxon>
        <taxon>Mollusca</taxon>
        <taxon>Bivalvia</taxon>
        <taxon>Autobranchia</taxon>
        <taxon>Pteriomorphia</taxon>
        <taxon>Ostreida</taxon>
        <taxon>Ostreoidea</taxon>
        <taxon>Ostreidae</taxon>
        <taxon>Magallana</taxon>
    </lineage>
</organism>
<dbReference type="InParanoid" id="K1PPB7"/>
<name>K1PPB7_MAGGI</name>
<proteinExistence type="predicted"/>
<accession>K1PPB7</accession>
<reference evidence="1" key="1">
    <citation type="journal article" date="2012" name="Nature">
        <title>The oyster genome reveals stress adaptation and complexity of shell formation.</title>
        <authorList>
            <person name="Zhang G."/>
            <person name="Fang X."/>
            <person name="Guo X."/>
            <person name="Li L."/>
            <person name="Luo R."/>
            <person name="Xu F."/>
            <person name="Yang P."/>
            <person name="Zhang L."/>
            <person name="Wang X."/>
            <person name="Qi H."/>
            <person name="Xiong Z."/>
            <person name="Que H."/>
            <person name="Xie Y."/>
            <person name="Holland P.W."/>
            <person name="Paps J."/>
            <person name="Zhu Y."/>
            <person name="Wu F."/>
            <person name="Chen Y."/>
            <person name="Wang J."/>
            <person name="Peng C."/>
            <person name="Meng J."/>
            <person name="Yang L."/>
            <person name="Liu J."/>
            <person name="Wen B."/>
            <person name="Zhang N."/>
            <person name="Huang Z."/>
            <person name="Zhu Q."/>
            <person name="Feng Y."/>
            <person name="Mount A."/>
            <person name="Hedgecock D."/>
            <person name="Xu Z."/>
            <person name="Liu Y."/>
            <person name="Domazet-Loso T."/>
            <person name="Du Y."/>
            <person name="Sun X."/>
            <person name="Zhang S."/>
            <person name="Liu B."/>
            <person name="Cheng P."/>
            <person name="Jiang X."/>
            <person name="Li J."/>
            <person name="Fan D."/>
            <person name="Wang W."/>
            <person name="Fu W."/>
            <person name="Wang T."/>
            <person name="Wang B."/>
            <person name="Zhang J."/>
            <person name="Peng Z."/>
            <person name="Li Y."/>
            <person name="Li N."/>
            <person name="Wang J."/>
            <person name="Chen M."/>
            <person name="He Y."/>
            <person name="Tan F."/>
            <person name="Song X."/>
            <person name="Zheng Q."/>
            <person name="Huang R."/>
            <person name="Yang H."/>
            <person name="Du X."/>
            <person name="Chen L."/>
            <person name="Yang M."/>
            <person name="Gaffney P.M."/>
            <person name="Wang S."/>
            <person name="Luo L."/>
            <person name="She Z."/>
            <person name="Ming Y."/>
            <person name="Huang W."/>
            <person name="Zhang S."/>
            <person name="Huang B."/>
            <person name="Zhang Y."/>
            <person name="Qu T."/>
            <person name="Ni P."/>
            <person name="Miao G."/>
            <person name="Wang J."/>
            <person name="Wang Q."/>
            <person name="Steinberg C.E."/>
            <person name="Wang H."/>
            <person name="Li N."/>
            <person name="Qian L."/>
            <person name="Zhang G."/>
            <person name="Li Y."/>
            <person name="Yang H."/>
            <person name="Liu X."/>
            <person name="Wang J."/>
            <person name="Yin Y."/>
            <person name="Wang J."/>
        </authorList>
    </citation>
    <scope>NUCLEOTIDE SEQUENCE [LARGE SCALE GENOMIC DNA]</scope>
    <source>
        <strain evidence="1">05x7-T-G4-1.051#20</strain>
    </source>
</reference>
<dbReference type="AlphaFoldDB" id="K1PPB7"/>